<reference evidence="4" key="1">
    <citation type="submission" date="2023-03" db="EMBL/GenBank/DDBJ databases">
        <title>Massive genome expansion in bonnet fungi (Mycena s.s.) driven by repeated elements and novel gene families across ecological guilds.</title>
        <authorList>
            <consortium name="Lawrence Berkeley National Laboratory"/>
            <person name="Harder C.B."/>
            <person name="Miyauchi S."/>
            <person name="Viragh M."/>
            <person name="Kuo A."/>
            <person name="Thoen E."/>
            <person name="Andreopoulos B."/>
            <person name="Lu D."/>
            <person name="Skrede I."/>
            <person name="Drula E."/>
            <person name="Henrissat B."/>
            <person name="Morin E."/>
            <person name="Kohler A."/>
            <person name="Barry K."/>
            <person name="LaButti K."/>
            <person name="Morin E."/>
            <person name="Salamov A."/>
            <person name="Lipzen A."/>
            <person name="Mereny Z."/>
            <person name="Hegedus B."/>
            <person name="Baldrian P."/>
            <person name="Stursova M."/>
            <person name="Weitz H."/>
            <person name="Taylor A."/>
            <person name="Grigoriev I.V."/>
            <person name="Nagy L.G."/>
            <person name="Martin F."/>
            <person name="Kauserud H."/>
        </authorList>
    </citation>
    <scope>NUCLEOTIDE SEQUENCE</scope>
    <source>
        <strain evidence="4">CBHHK173m</strain>
    </source>
</reference>
<comment type="caution">
    <text evidence="4">The sequence shown here is derived from an EMBL/GenBank/DDBJ whole genome shotgun (WGS) entry which is preliminary data.</text>
</comment>
<name>A0AAD6U0Q9_9AGAR</name>
<organism evidence="4 5">
    <name type="scientific">Mycena belliarum</name>
    <dbReference type="NCBI Taxonomy" id="1033014"/>
    <lineage>
        <taxon>Eukaryota</taxon>
        <taxon>Fungi</taxon>
        <taxon>Dikarya</taxon>
        <taxon>Basidiomycota</taxon>
        <taxon>Agaricomycotina</taxon>
        <taxon>Agaricomycetes</taxon>
        <taxon>Agaricomycetidae</taxon>
        <taxon>Agaricales</taxon>
        <taxon>Marasmiineae</taxon>
        <taxon>Mycenaceae</taxon>
        <taxon>Mycena</taxon>
    </lineage>
</organism>
<dbReference type="Proteomes" id="UP001222325">
    <property type="component" value="Unassembled WGS sequence"/>
</dbReference>
<feature type="compositionally biased region" description="Pro residues" evidence="1">
    <location>
        <begin position="413"/>
        <end position="424"/>
    </location>
</feature>
<feature type="signal peptide" evidence="2">
    <location>
        <begin position="1"/>
        <end position="26"/>
    </location>
</feature>
<feature type="compositionally biased region" description="Low complexity" evidence="1">
    <location>
        <begin position="460"/>
        <end position="473"/>
    </location>
</feature>
<dbReference type="AlphaFoldDB" id="A0AAD6U0Q9"/>
<sequence>MSASVFSLPVPLILLVHLHVLQYPHANKPEYDHNIFEPRVRGLRDRTKTMEDLCYYLVARIEGTKERARKALPTYPCLQPADTTAFRTSLAKFLENLRHKSVFSTDSGGIKLSANVAWWWKDIVVRKSLLEECSGERFERLLLALSTHALFKGCATHVDQSETHALLRSQPRNYMTRLAAFQSRQNSWALAASRLMQQHHDLQVLRANVLSFKATKYAALSTEKLRALADSKLQELMDAQWSRPAFKLVVELLGVTQEKSASQTELPTEVLVTPPPPLPVAAAHHPATLRKLSKRLFPKAVPLEMPPSLRPHTTITLSGRLGAEARMLQALTDATARARKATPGLAARLEAQQQRKPLRPVDLNLWHDPQHTTIVFERTLTDASFAELGLAPPRSEAPIEVRVAAIRQALLPKYPPIDTPPPTRLPQRAKRDSPPQTPKPAKRLKSATPPATVKQRSLTSESRPSLCNSSLSDSESEFEFMGAETPRAHPKPSLTRSQPSLLAHPLDFDFEDEDDVFDTLGEGPSMSVRDLLLQADTSHFDFIDDESGDLGDQSFGWA</sequence>
<evidence type="ECO:0000313" key="4">
    <source>
        <dbReference type="EMBL" id="KAJ7080835.1"/>
    </source>
</evidence>
<evidence type="ECO:0000313" key="5">
    <source>
        <dbReference type="Proteomes" id="UP001222325"/>
    </source>
</evidence>
<feature type="region of interest" description="Disordered" evidence="1">
    <location>
        <begin position="413"/>
        <end position="498"/>
    </location>
</feature>
<evidence type="ECO:0000259" key="3">
    <source>
        <dbReference type="Pfam" id="PF14661"/>
    </source>
</evidence>
<proteinExistence type="predicted"/>
<keyword evidence="5" id="KW-1185">Reference proteome</keyword>
<gene>
    <name evidence="4" type="ORF">B0H15DRAFT_856433</name>
</gene>
<evidence type="ECO:0000256" key="1">
    <source>
        <dbReference type="SAM" id="MobiDB-lite"/>
    </source>
</evidence>
<dbReference type="Pfam" id="PF14661">
    <property type="entry name" value="HAUS6_N"/>
    <property type="match status" value="1"/>
</dbReference>
<keyword evidence="2" id="KW-0732">Signal</keyword>
<accession>A0AAD6U0Q9</accession>
<feature type="chain" id="PRO_5042261238" description="HAUS augmin-like complex subunit 6 N-terminal domain-containing protein" evidence="2">
    <location>
        <begin position="27"/>
        <end position="558"/>
    </location>
</feature>
<feature type="domain" description="HAUS augmin-like complex subunit 6 N-terminal" evidence="3">
    <location>
        <begin position="124"/>
        <end position="233"/>
    </location>
</feature>
<evidence type="ECO:0000256" key="2">
    <source>
        <dbReference type="SAM" id="SignalP"/>
    </source>
</evidence>
<dbReference type="InterPro" id="IPR028163">
    <property type="entry name" value="HAUS_6_N"/>
</dbReference>
<protein>
    <recommendedName>
        <fullName evidence="3">HAUS augmin-like complex subunit 6 N-terminal domain-containing protein</fullName>
    </recommendedName>
</protein>
<dbReference type="EMBL" id="JARJCN010000053">
    <property type="protein sequence ID" value="KAJ7080835.1"/>
    <property type="molecule type" value="Genomic_DNA"/>
</dbReference>